<evidence type="ECO:0000313" key="3">
    <source>
        <dbReference type="Proteomes" id="UP000004810"/>
    </source>
</evidence>
<feature type="non-terminal residue" evidence="2">
    <location>
        <position position="1"/>
    </location>
</feature>
<comment type="caution">
    <text evidence="2">The sequence shown here is derived from an EMBL/GenBank/DDBJ whole genome shotgun (WGS) entry which is preliminary data.</text>
</comment>
<accession>J9EFD2</accession>
<protein>
    <submittedName>
        <fullName evidence="2">Uncharacterized protein</fullName>
    </submittedName>
</protein>
<proteinExistence type="predicted"/>
<dbReference type="EMBL" id="ADBV01012845">
    <property type="protein sequence ID" value="EJW74104.1"/>
    <property type="molecule type" value="Genomic_DNA"/>
</dbReference>
<keyword evidence="1" id="KW-0175">Coiled coil</keyword>
<evidence type="ECO:0000313" key="2">
    <source>
        <dbReference type="EMBL" id="EJW74104.1"/>
    </source>
</evidence>
<dbReference type="Proteomes" id="UP000004810">
    <property type="component" value="Unassembled WGS sequence"/>
</dbReference>
<gene>
    <name evidence="2" type="ORF">WUBG_14988</name>
</gene>
<evidence type="ECO:0000256" key="1">
    <source>
        <dbReference type="SAM" id="Coils"/>
    </source>
</evidence>
<reference evidence="3" key="1">
    <citation type="submission" date="2012-08" db="EMBL/GenBank/DDBJ databases">
        <title>The Genome Sequence of Wuchereria bancrofti.</title>
        <authorList>
            <person name="Nutman T.B."/>
            <person name="Fink D.L."/>
            <person name="Russ C."/>
            <person name="Young S."/>
            <person name="Zeng Q."/>
            <person name="Koehrsen M."/>
            <person name="Alvarado L."/>
            <person name="Berlin A."/>
            <person name="Chapman S.B."/>
            <person name="Chen Z."/>
            <person name="Freedman E."/>
            <person name="Gellesch M."/>
            <person name="Goldberg J."/>
            <person name="Griggs A."/>
            <person name="Gujja S."/>
            <person name="Heilman E.R."/>
            <person name="Heiman D."/>
            <person name="Hepburn T."/>
            <person name="Howarth C."/>
            <person name="Jen D."/>
            <person name="Larson L."/>
            <person name="Lewis B."/>
            <person name="Mehta T."/>
            <person name="Park D."/>
            <person name="Pearson M."/>
            <person name="Roberts A."/>
            <person name="Saif S."/>
            <person name="Shea T."/>
            <person name="Shenoy N."/>
            <person name="Sisk P."/>
            <person name="Stolte C."/>
            <person name="Sykes S."/>
            <person name="Walk T."/>
            <person name="White J."/>
            <person name="Yandava C."/>
            <person name="Haas B."/>
            <person name="Henn M.R."/>
            <person name="Nusbaum C."/>
            <person name="Birren B."/>
        </authorList>
    </citation>
    <scope>NUCLEOTIDE SEQUENCE [LARGE SCALE GENOMIC DNA]</scope>
    <source>
        <strain evidence="3">NA</strain>
    </source>
</reference>
<sequence>EGVISSEGSNDQQTEWTLEHLRHEKELLELKVLRLRREREVEEDRYKNIHKALRIIGKGSSLMLTDKQ</sequence>
<feature type="non-terminal residue" evidence="2">
    <location>
        <position position="68"/>
    </location>
</feature>
<organism evidence="2 3">
    <name type="scientific">Wuchereria bancrofti</name>
    <dbReference type="NCBI Taxonomy" id="6293"/>
    <lineage>
        <taxon>Eukaryota</taxon>
        <taxon>Metazoa</taxon>
        <taxon>Ecdysozoa</taxon>
        <taxon>Nematoda</taxon>
        <taxon>Chromadorea</taxon>
        <taxon>Rhabditida</taxon>
        <taxon>Spirurina</taxon>
        <taxon>Spiruromorpha</taxon>
        <taxon>Filarioidea</taxon>
        <taxon>Onchocercidae</taxon>
        <taxon>Wuchereria</taxon>
    </lineage>
</organism>
<feature type="coiled-coil region" evidence="1">
    <location>
        <begin position="18"/>
        <end position="45"/>
    </location>
</feature>
<name>J9EFD2_WUCBA</name>
<dbReference type="AlphaFoldDB" id="J9EFD2"/>